<reference evidence="4 5" key="1">
    <citation type="journal article" date="2019" name="Nat. Ecol. Evol.">
        <title>Megaphylogeny resolves global patterns of mushroom evolution.</title>
        <authorList>
            <person name="Varga T."/>
            <person name="Krizsan K."/>
            <person name="Foldi C."/>
            <person name="Dima B."/>
            <person name="Sanchez-Garcia M."/>
            <person name="Sanchez-Ramirez S."/>
            <person name="Szollosi G.J."/>
            <person name="Szarkandi J.G."/>
            <person name="Papp V."/>
            <person name="Albert L."/>
            <person name="Andreopoulos W."/>
            <person name="Angelini C."/>
            <person name="Antonin V."/>
            <person name="Barry K.W."/>
            <person name="Bougher N.L."/>
            <person name="Buchanan P."/>
            <person name="Buyck B."/>
            <person name="Bense V."/>
            <person name="Catcheside P."/>
            <person name="Chovatia M."/>
            <person name="Cooper J."/>
            <person name="Damon W."/>
            <person name="Desjardin D."/>
            <person name="Finy P."/>
            <person name="Geml J."/>
            <person name="Haridas S."/>
            <person name="Hughes K."/>
            <person name="Justo A."/>
            <person name="Karasinski D."/>
            <person name="Kautmanova I."/>
            <person name="Kiss B."/>
            <person name="Kocsube S."/>
            <person name="Kotiranta H."/>
            <person name="LaButti K.M."/>
            <person name="Lechner B.E."/>
            <person name="Liimatainen K."/>
            <person name="Lipzen A."/>
            <person name="Lukacs Z."/>
            <person name="Mihaltcheva S."/>
            <person name="Morgado L.N."/>
            <person name="Niskanen T."/>
            <person name="Noordeloos M.E."/>
            <person name="Ohm R.A."/>
            <person name="Ortiz-Santana B."/>
            <person name="Ovrebo C."/>
            <person name="Racz N."/>
            <person name="Riley R."/>
            <person name="Savchenko A."/>
            <person name="Shiryaev A."/>
            <person name="Soop K."/>
            <person name="Spirin V."/>
            <person name="Szebenyi C."/>
            <person name="Tomsovsky M."/>
            <person name="Tulloss R.E."/>
            <person name="Uehling J."/>
            <person name="Grigoriev I.V."/>
            <person name="Vagvolgyi C."/>
            <person name="Papp T."/>
            <person name="Martin F.M."/>
            <person name="Miettinen O."/>
            <person name="Hibbett D.S."/>
            <person name="Nagy L.G."/>
        </authorList>
    </citation>
    <scope>NUCLEOTIDE SEQUENCE [LARGE SCALE GENOMIC DNA]</scope>
    <source>
        <strain evidence="4 5">CBS 962.96</strain>
    </source>
</reference>
<dbReference type="GO" id="GO:0046872">
    <property type="term" value="F:metal ion binding"/>
    <property type="evidence" value="ECO:0007669"/>
    <property type="project" value="UniProtKB-KW"/>
</dbReference>
<keyword evidence="5" id="KW-1185">Reference proteome</keyword>
<evidence type="ECO:0000313" key="5">
    <source>
        <dbReference type="Proteomes" id="UP000297245"/>
    </source>
</evidence>
<evidence type="ECO:0000313" key="4">
    <source>
        <dbReference type="EMBL" id="THU83876.1"/>
    </source>
</evidence>
<dbReference type="OrthoDB" id="5945905at2759"/>
<organism evidence="4 5">
    <name type="scientific">Dendrothele bispora (strain CBS 962.96)</name>
    <dbReference type="NCBI Taxonomy" id="1314807"/>
    <lineage>
        <taxon>Eukaryota</taxon>
        <taxon>Fungi</taxon>
        <taxon>Dikarya</taxon>
        <taxon>Basidiomycota</taxon>
        <taxon>Agaricomycotina</taxon>
        <taxon>Agaricomycetes</taxon>
        <taxon>Agaricomycetidae</taxon>
        <taxon>Agaricales</taxon>
        <taxon>Agaricales incertae sedis</taxon>
        <taxon>Dendrothele</taxon>
    </lineage>
</organism>
<accession>A0A4S8L5K4</accession>
<evidence type="ECO:0000256" key="1">
    <source>
        <dbReference type="ARBA" id="ARBA00001968"/>
    </source>
</evidence>
<evidence type="ECO:0000259" key="3">
    <source>
        <dbReference type="Pfam" id="PF13359"/>
    </source>
</evidence>
<dbReference type="InterPro" id="IPR027806">
    <property type="entry name" value="HARBI1_dom"/>
</dbReference>
<gene>
    <name evidence="4" type="ORF">K435DRAFT_822876</name>
</gene>
<comment type="cofactor">
    <cofactor evidence="1">
        <name>a divalent metal cation</name>
        <dbReference type="ChEBI" id="CHEBI:60240"/>
    </cofactor>
</comment>
<proteinExistence type="predicted"/>
<name>A0A4S8L5K4_DENBC</name>
<dbReference type="AlphaFoldDB" id="A0A4S8L5K4"/>
<evidence type="ECO:0000256" key="2">
    <source>
        <dbReference type="ARBA" id="ARBA00022723"/>
    </source>
</evidence>
<feature type="domain" description="DDE Tnp4" evidence="3">
    <location>
        <begin position="106"/>
        <end position="233"/>
    </location>
</feature>
<dbReference type="EMBL" id="ML179636">
    <property type="protein sequence ID" value="THU83876.1"/>
    <property type="molecule type" value="Genomic_DNA"/>
</dbReference>
<keyword evidence="2" id="KW-0479">Metal-binding</keyword>
<dbReference type="Pfam" id="PF13359">
    <property type="entry name" value="DDE_Tnp_4"/>
    <property type="match status" value="1"/>
</dbReference>
<protein>
    <recommendedName>
        <fullName evidence="3">DDE Tnp4 domain-containing protein</fullName>
    </recommendedName>
</protein>
<sequence length="281" mass="32283">MNIFDLIDALDVPEIITTPSRYKFDAVEAFCLTLARFRSAGDQSDLCRMYHHSQSAIRSKVINFIVLYIDEKWKHLLDFDSNHLLHPENLTRYAAAIYRTGAPIDSVWAFLDSYNGHKFQALMLPNGLVGHLHGPYEGRRNDNYLLRESGLLEKCAQYALRPGSCDETPLIDRYFQLYGDAVYPISPYLISPYYGDRSEEQQRCNNALGTVRVEVEHGFGLIAKMWPFLNAGWKMRLYYSLVGSYYRTGVLLTNALSCLHPNQTSLAFDCLPPTLQEYFHE</sequence>
<dbReference type="Proteomes" id="UP000297245">
    <property type="component" value="Unassembled WGS sequence"/>
</dbReference>